<dbReference type="AlphaFoldDB" id="A0A939GIQ7"/>
<sequence>METALPLSRPPISATAFWDVDVNMIDFDKRSLFVMEKVANYGTWDDFIQLVRFYGTERFRREIVKAAYLKKDVINFLCVIYNLSPQDFICYTRRQSQNLPWTY</sequence>
<proteinExistence type="predicted"/>
<gene>
    <name evidence="2" type="ORF">J2I47_16705</name>
</gene>
<protein>
    <recommendedName>
        <fullName evidence="1">DUF6922 domain-containing protein</fullName>
    </recommendedName>
</protein>
<evidence type="ECO:0000313" key="2">
    <source>
        <dbReference type="EMBL" id="MBO0938195.1"/>
    </source>
</evidence>
<evidence type="ECO:0000259" key="1">
    <source>
        <dbReference type="Pfam" id="PF21956"/>
    </source>
</evidence>
<feature type="domain" description="DUF6922" evidence="1">
    <location>
        <begin position="12"/>
        <end position="62"/>
    </location>
</feature>
<dbReference type="InterPro" id="IPR053830">
    <property type="entry name" value="DUF6922"/>
</dbReference>
<dbReference type="RefSeq" id="WP_207365727.1">
    <property type="nucleotide sequence ID" value="NZ_JAFMYV010000008.1"/>
</dbReference>
<organism evidence="2 3">
    <name type="scientific">Fibrella rubiginis</name>
    <dbReference type="NCBI Taxonomy" id="2817060"/>
    <lineage>
        <taxon>Bacteria</taxon>
        <taxon>Pseudomonadati</taxon>
        <taxon>Bacteroidota</taxon>
        <taxon>Cytophagia</taxon>
        <taxon>Cytophagales</taxon>
        <taxon>Spirosomataceae</taxon>
        <taxon>Fibrella</taxon>
    </lineage>
</organism>
<keyword evidence="3" id="KW-1185">Reference proteome</keyword>
<dbReference type="Pfam" id="PF21956">
    <property type="entry name" value="DUF6922"/>
    <property type="match status" value="1"/>
</dbReference>
<evidence type="ECO:0000313" key="3">
    <source>
        <dbReference type="Proteomes" id="UP000664034"/>
    </source>
</evidence>
<dbReference type="Proteomes" id="UP000664034">
    <property type="component" value="Unassembled WGS sequence"/>
</dbReference>
<name>A0A939GIQ7_9BACT</name>
<dbReference type="EMBL" id="JAFMYV010000008">
    <property type="protein sequence ID" value="MBO0938195.1"/>
    <property type="molecule type" value="Genomic_DNA"/>
</dbReference>
<accession>A0A939GIQ7</accession>
<reference evidence="2" key="1">
    <citation type="submission" date="2021-03" db="EMBL/GenBank/DDBJ databases">
        <title>Fibrella sp. HMF5335 genome sequencing and assembly.</title>
        <authorList>
            <person name="Kang H."/>
            <person name="Kim H."/>
            <person name="Bae S."/>
            <person name="Joh K."/>
        </authorList>
    </citation>
    <scope>NUCLEOTIDE SEQUENCE</scope>
    <source>
        <strain evidence="2">HMF5335</strain>
    </source>
</reference>
<comment type="caution">
    <text evidence="2">The sequence shown here is derived from an EMBL/GenBank/DDBJ whole genome shotgun (WGS) entry which is preliminary data.</text>
</comment>